<dbReference type="EMBL" id="QGNW01000118">
    <property type="protein sequence ID" value="RVW94832.1"/>
    <property type="molecule type" value="Genomic_DNA"/>
</dbReference>
<dbReference type="InterPro" id="IPR043502">
    <property type="entry name" value="DNA/RNA_pol_sf"/>
</dbReference>
<dbReference type="Proteomes" id="UP000288805">
    <property type="component" value="Unassembled WGS sequence"/>
</dbReference>
<name>A0A438IDM7_VITVI</name>
<feature type="domain" description="Reverse transcriptase Ty1/copia-type" evidence="1">
    <location>
        <begin position="11"/>
        <end position="130"/>
    </location>
</feature>
<organism evidence="2 3">
    <name type="scientific">Vitis vinifera</name>
    <name type="common">Grape</name>
    <dbReference type="NCBI Taxonomy" id="29760"/>
    <lineage>
        <taxon>Eukaryota</taxon>
        <taxon>Viridiplantae</taxon>
        <taxon>Streptophyta</taxon>
        <taxon>Embryophyta</taxon>
        <taxon>Tracheophyta</taxon>
        <taxon>Spermatophyta</taxon>
        <taxon>Magnoliopsida</taxon>
        <taxon>eudicotyledons</taxon>
        <taxon>Gunneridae</taxon>
        <taxon>Pentapetalae</taxon>
        <taxon>rosids</taxon>
        <taxon>Vitales</taxon>
        <taxon>Vitaceae</taxon>
        <taxon>Viteae</taxon>
        <taxon>Vitis</taxon>
    </lineage>
</organism>
<evidence type="ECO:0000313" key="2">
    <source>
        <dbReference type="EMBL" id="RVW94832.1"/>
    </source>
</evidence>
<sequence>MDAKFQALRNNHTWDLVPYQSKYNVIENKWVFKLKYNSNGSLNKYKARLEAKGFHQTLGVDFSETYSPVIKPSTIRVVLALVVQQGWDIRQLDVNNAFINGHLQENVYMSQLEGFVDFAKPHFVCKLKDTLLILLVYVDDILITSNNSAAASKLVSDLNCSFALKDLGSLYFFLGVEALQDTIGLYLTQTKYVANFLKRAKMDGAKPLPSPNTSGKILSKRDENLMAGPLLHGSTIEALQYVTMTRPNISYMGPSLMTFTSSLANSWDLVGYSDADWASCPDDGRFTSGYYVFFGGNLVSWSSKKQSVAADQVLQKTLEIRFVPSIDQVADVFTNLC</sequence>
<dbReference type="PANTHER" id="PTHR11439:SF463">
    <property type="entry name" value="REVERSE TRANSCRIPTASE TY1_COPIA-TYPE DOMAIN-CONTAINING PROTEIN"/>
    <property type="match status" value="1"/>
</dbReference>
<evidence type="ECO:0000313" key="3">
    <source>
        <dbReference type="Proteomes" id="UP000288805"/>
    </source>
</evidence>
<gene>
    <name evidence="2" type="primary">RE1_1170</name>
    <name evidence="2" type="ORF">CK203_034590</name>
</gene>
<reference evidence="2 3" key="1">
    <citation type="journal article" date="2018" name="PLoS Genet.">
        <title>Population sequencing reveals clonal diversity and ancestral inbreeding in the grapevine cultivar Chardonnay.</title>
        <authorList>
            <person name="Roach M.J."/>
            <person name="Johnson D.L."/>
            <person name="Bohlmann J."/>
            <person name="van Vuuren H.J."/>
            <person name="Jones S.J."/>
            <person name="Pretorius I.S."/>
            <person name="Schmidt S.A."/>
            <person name="Borneman A.R."/>
        </authorList>
    </citation>
    <scope>NUCLEOTIDE SEQUENCE [LARGE SCALE GENOMIC DNA]</scope>
    <source>
        <strain evidence="3">cv. Chardonnay</strain>
        <tissue evidence="2">Leaf</tissue>
    </source>
</reference>
<dbReference type="PANTHER" id="PTHR11439">
    <property type="entry name" value="GAG-POL-RELATED RETROTRANSPOSON"/>
    <property type="match status" value="1"/>
</dbReference>
<dbReference type="AlphaFoldDB" id="A0A438IDM7"/>
<proteinExistence type="predicted"/>
<accession>A0A438IDM7</accession>
<protein>
    <submittedName>
        <fullName evidence="2">Retrovirus-related Pol polyprotein from transposon RE1</fullName>
    </submittedName>
</protein>
<feature type="domain" description="Reverse transcriptase Ty1/copia-type" evidence="1">
    <location>
        <begin position="132"/>
        <end position="211"/>
    </location>
</feature>
<dbReference type="CDD" id="cd09272">
    <property type="entry name" value="RNase_HI_RT_Ty1"/>
    <property type="match status" value="1"/>
</dbReference>
<dbReference type="SUPFAM" id="SSF56672">
    <property type="entry name" value="DNA/RNA polymerases"/>
    <property type="match status" value="1"/>
</dbReference>
<dbReference type="InterPro" id="IPR013103">
    <property type="entry name" value="RVT_2"/>
</dbReference>
<dbReference type="Pfam" id="PF07727">
    <property type="entry name" value="RVT_2"/>
    <property type="match status" value="2"/>
</dbReference>
<evidence type="ECO:0000259" key="1">
    <source>
        <dbReference type="Pfam" id="PF07727"/>
    </source>
</evidence>
<comment type="caution">
    <text evidence="2">The sequence shown here is derived from an EMBL/GenBank/DDBJ whole genome shotgun (WGS) entry which is preliminary data.</text>
</comment>